<dbReference type="InterPro" id="IPR003018">
    <property type="entry name" value="GAF"/>
</dbReference>
<dbReference type="InterPro" id="IPR036388">
    <property type="entry name" value="WH-like_DNA-bd_sf"/>
</dbReference>
<keyword evidence="1" id="KW-0805">Transcription regulation</keyword>
<dbReference type="InterPro" id="IPR029016">
    <property type="entry name" value="GAF-like_dom_sf"/>
</dbReference>
<dbReference type="Pfam" id="PF13185">
    <property type="entry name" value="GAF_2"/>
    <property type="match status" value="1"/>
</dbReference>
<proteinExistence type="predicted"/>
<feature type="domain" description="ANTAR" evidence="3">
    <location>
        <begin position="175"/>
        <end position="232"/>
    </location>
</feature>
<dbReference type="AlphaFoldDB" id="A0A4R6P736"/>
<dbReference type="RefSeq" id="WP_067489702.1">
    <property type="nucleotide sequence ID" value="NZ_SNXK01000005.1"/>
</dbReference>
<dbReference type="Gene3D" id="1.10.10.10">
    <property type="entry name" value="Winged helix-like DNA-binding domain superfamily/Winged helix DNA-binding domain"/>
    <property type="match status" value="1"/>
</dbReference>
<dbReference type="InterPro" id="IPR005561">
    <property type="entry name" value="ANTAR"/>
</dbReference>
<dbReference type="Pfam" id="PF03861">
    <property type="entry name" value="ANTAR"/>
    <property type="match status" value="1"/>
</dbReference>
<keyword evidence="5" id="KW-1185">Reference proteome</keyword>
<accession>A0A4R6P736</accession>
<evidence type="ECO:0000313" key="4">
    <source>
        <dbReference type="EMBL" id="TDP32993.1"/>
    </source>
</evidence>
<sequence length="250" mass="26645">MEDAFRDRPGESPDRRRVGGEGSLFGGIGALCTAAVRLTGVDGAAVALLSRTSQARELVYATDATAQHLDELQFVVGEGPCIDTYRRGERQLWPDLTATPATTRWPVFTTELLTLGVRALFAFPVPSEGTTVGVLELYRASSGRLTAVEQESGLACAAAIGHMFGTDLYRLANTDPLTVESAGEEFSRAVIFNAAGMVAVQLAVSADEALARLRAYCYANGRSLSAVAADIVARRLSLRDERDSSEGQGR</sequence>
<dbReference type="SUPFAM" id="SSF55781">
    <property type="entry name" value="GAF domain-like"/>
    <property type="match status" value="1"/>
</dbReference>
<protein>
    <submittedName>
        <fullName evidence="4">GAF domain-containing protein</fullName>
    </submittedName>
</protein>
<dbReference type="Proteomes" id="UP000295087">
    <property type="component" value="Unassembled WGS sequence"/>
</dbReference>
<comment type="caution">
    <text evidence="4">The sequence shown here is derived from an EMBL/GenBank/DDBJ whole genome shotgun (WGS) entry which is preliminary data.</text>
</comment>
<evidence type="ECO:0000259" key="3">
    <source>
        <dbReference type="SMART" id="SM01012"/>
    </source>
</evidence>
<reference evidence="4 5" key="1">
    <citation type="submission" date="2019-03" db="EMBL/GenBank/DDBJ databases">
        <title>Genomic Encyclopedia of Type Strains, Phase IV (KMG-IV): sequencing the most valuable type-strain genomes for metagenomic binning, comparative biology and taxonomic classification.</title>
        <authorList>
            <person name="Goeker M."/>
        </authorList>
    </citation>
    <scope>NUCLEOTIDE SEQUENCE [LARGE SCALE GENOMIC DNA]</scope>
    <source>
        <strain evidence="4 5">DSM 44496</strain>
    </source>
</reference>
<dbReference type="Gene3D" id="3.30.450.40">
    <property type="match status" value="1"/>
</dbReference>
<evidence type="ECO:0000256" key="1">
    <source>
        <dbReference type="ARBA" id="ARBA00023015"/>
    </source>
</evidence>
<name>A0A4R6P736_NOCIG</name>
<evidence type="ECO:0000313" key="5">
    <source>
        <dbReference type="Proteomes" id="UP000295087"/>
    </source>
</evidence>
<gene>
    <name evidence="4" type="ORF">DFR75_105231</name>
</gene>
<dbReference type="SMART" id="SM01012">
    <property type="entry name" value="ANTAR"/>
    <property type="match status" value="1"/>
</dbReference>
<dbReference type="EMBL" id="SNXK01000005">
    <property type="protein sequence ID" value="TDP32993.1"/>
    <property type="molecule type" value="Genomic_DNA"/>
</dbReference>
<organism evidence="4 5">
    <name type="scientific">Nocardia ignorata</name>
    <dbReference type="NCBI Taxonomy" id="145285"/>
    <lineage>
        <taxon>Bacteria</taxon>
        <taxon>Bacillati</taxon>
        <taxon>Actinomycetota</taxon>
        <taxon>Actinomycetes</taxon>
        <taxon>Mycobacteriales</taxon>
        <taxon>Nocardiaceae</taxon>
        <taxon>Nocardia</taxon>
    </lineage>
</organism>
<keyword evidence="2" id="KW-0804">Transcription</keyword>
<evidence type="ECO:0000256" key="2">
    <source>
        <dbReference type="ARBA" id="ARBA00023163"/>
    </source>
</evidence>
<dbReference type="GO" id="GO:0003723">
    <property type="term" value="F:RNA binding"/>
    <property type="evidence" value="ECO:0007669"/>
    <property type="project" value="InterPro"/>
</dbReference>